<keyword evidence="3 8" id="KW-0812">Transmembrane</keyword>
<dbReference type="AlphaFoldDB" id="A0A152A3B6"/>
<keyword evidence="10" id="KW-1185">Reference proteome</keyword>
<dbReference type="GO" id="GO:0012505">
    <property type="term" value="C:endomembrane system"/>
    <property type="evidence" value="ECO:0007669"/>
    <property type="project" value="UniProtKB-ARBA"/>
</dbReference>
<keyword evidence="6 8" id="KW-0472">Membrane</keyword>
<evidence type="ECO:0000256" key="6">
    <source>
        <dbReference type="ARBA" id="ARBA00023136"/>
    </source>
</evidence>
<evidence type="ECO:0000256" key="5">
    <source>
        <dbReference type="ARBA" id="ARBA00022989"/>
    </source>
</evidence>
<evidence type="ECO:0000256" key="7">
    <source>
        <dbReference type="ARBA" id="ARBA00025800"/>
    </source>
</evidence>
<gene>
    <name evidence="9" type="ORF">DLAC_02616</name>
</gene>
<dbReference type="GO" id="GO:0016020">
    <property type="term" value="C:membrane"/>
    <property type="evidence" value="ECO:0007669"/>
    <property type="project" value="UniProtKB-SubCell"/>
</dbReference>
<dbReference type="GO" id="GO:0015031">
    <property type="term" value="P:protein transport"/>
    <property type="evidence" value="ECO:0007669"/>
    <property type="project" value="UniProtKB-KW"/>
</dbReference>
<comment type="similarity">
    <text evidence="7 8">Belongs to the SFT2 family.</text>
</comment>
<dbReference type="GO" id="GO:0016192">
    <property type="term" value="P:vesicle-mediated transport"/>
    <property type="evidence" value="ECO:0007669"/>
    <property type="project" value="InterPro"/>
</dbReference>
<proteinExistence type="inferred from homology"/>
<dbReference type="InterPro" id="IPR011691">
    <property type="entry name" value="Vesicle_transpt_SFT2"/>
</dbReference>
<comment type="subcellular location">
    <subcellularLocation>
        <location evidence="1 8">Membrane</location>
        <topology evidence="1 8">Multi-pass membrane protein</topology>
    </subcellularLocation>
</comment>
<dbReference type="PANTHER" id="PTHR23137:SF36">
    <property type="entry name" value="VESICLE TRANSPORT PROTEIN SFT2C"/>
    <property type="match status" value="1"/>
</dbReference>
<dbReference type="Pfam" id="PF04178">
    <property type="entry name" value="Got1"/>
    <property type="match status" value="1"/>
</dbReference>
<protein>
    <recommendedName>
        <fullName evidence="8">Vesicle transport protein</fullName>
    </recommendedName>
</protein>
<dbReference type="PANTHER" id="PTHR23137">
    <property type="entry name" value="VESICLE TRANSPORT PROTEIN-RELATED"/>
    <property type="match status" value="1"/>
</dbReference>
<feature type="transmembrane region" description="Helical" evidence="8">
    <location>
        <begin position="74"/>
        <end position="96"/>
    </location>
</feature>
<evidence type="ECO:0000313" key="10">
    <source>
        <dbReference type="Proteomes" id="UP000076078"/>
    </source>
</evidence>
<evidence type="ECO:0000256" key="3">
    <source>
        <dbReference type="ARBA" id="ARBA00022692"/>
    </source>
</evidence>
<keyword evidence="9" id="KW-0808">Transferase</keyword>
<feature type="transmembrane region" description="Helical" evidence="8">
    <location>
        <begin position="160"/>
        <end position="181"/>
    </location>
</feature>
<reference evidence="9 10" key="1">
    <citation type="submission" date="2015-12" db="EMBL/GenBank/DDBJ databases">
        <title>Dictyostelia acquired genes for synthesis and detection of signals that induce cell-type specialization by lateral gene transfer from prokaryotes.</title>
        <authorList>
            <person name="Gloeckner G."/>
            <person name="Schaap P."/>
        </authorList>
    </citation>
    <scope>NUCLEOTIDE SEQUENCE [LARGE SCALE GENOMIC DNA]</scope>
    <source>
        <strain evidence="9 10">TK</strain>
    </source>
</reference>
<dbReference type="EMBL" id="LODT01000013">
    <property type="protein sequence ID" value="KYR00597.1"/>
    <property type="molecule type" value="Genomic_DNA"/>
</dbReference>
<dbReference type="GO" id="GO:0016301">
    <property type="term" value="F:kinase activity"/>
    <property type="evidence" value="ECO:0007669"/>
    <property type="project" value="UniProtKB-KW"/>
</dbReference>
<keyword evidence="4 8" id="KW-0653">Protein transport</keyword>
<feature type="transmembrane region" description="Helical" evidence="8">
    <location>
        <begin position="102"/>
        <end position="122"/>
    </location>
</feature>
<organism evidence="9 10">
    <name type="scientific">Tieghemostelium lacteum</name>
    <name type="common">Slime mold</name>
    <name type="synonym">Dictyostelium lacteum</name>
    <dbReference type="NCBI Taxonomy" id="361077"/>
    <lineage>
        <taxon>Eukaryota</taxon>
        <taxon>Amoebozoa</taxon>
        <taxon>Evosea</taxon>
        <taxon>Eumycetozoa</taxon>
        <taxon>Dictyostelia</taxon>
        <taxon>Dictyosteliales</taxon>
        <taxon>Raperosteliaceae</taxon>
        <taxon>Tieghemostelium</taxon>
    </lineage>
</organism>
<evidence type="ECO:0000256" key="8">
    <source>
        <dbReference type="RuleBase" id="RU363111"/>
    </source>
</evidence>
<dbReference type="STRING" id="361077.A0A152A3B6"/>
<keyword evidence="9" id="KW-0418">Kinase</keyword>
<evidence type="ECO:0000313" key="9">
    <source>
        <dbReference type="EMBL" id="KYR00597.1"/>
    </source>
</evidence>
<dbReference type="OMA" id="GNIFCLC"/>
<dbReference type="OrthoDB" id="73614at2759"/>
<dbReference type="GO" id="GO:0005737">
    <property type="term" value="C:cytoplasm"/>
    <property type="evidence" value="ECO:0007669"/>
    <property type="project" value="UniProtKB-ARBA"/>
</dbReference>
<evidence type="ECO:0000256" key="2">
    <source>
        <dbReference type="ARBA" id="ARBA00022448"/>
    </source>
</evidence>
<keyword evidence="2 8" id="KW-0813">Transport</keyword>
<dbReference type="FunCoup" id="A0A152A3B6">
    <property type="interactions" value="35"/>
</dbReference>
<dbReference type="InParanoid" id="A0A152A3B6"/>
<name>A0A152A3B6_TIELA</name>
<sequence>MSQFDNLEFKTNSNLFSNVKNGSTQYWNDIQVQGEGLLSKLKTNIPFTNNKPVEQPTFYEEVQQQTTLSYFQRITIFLIFIALGVAFIIMSTFFIITPRIFAKFYTAGSIFIIIGLVVLVGVKKHLQNMFSSTERFYSSIIYALSVAATLYSALSLRSTPLTFIFVITQFLAIIWYSLSYIPFGQTMLKSLVSKIIS</sequence>
<evidence type="ECO:0000256" key="4">
    <source>
        <dbReference type="ARBA" id="ARBA00022927"/>
    </source>
</evidence>
<keyword evidence="5 8" id="KW-1133">Transmembrane helix</keyword>
<comment type="caution">
    <text evidence="9">The sequence shown here is derived from an EMBL/GenBank/DDBJ whole genome shotgun (WGS) entry which is preliminary data.</text>
</comment>
<evidence type="ECO:0000256" key="1">
    <source>
        <dbReference type="ARBA" id="ARBA00004141"/>
    </source>
</evidence>
<feature type="transmembrane region" description="Helical" evidence="8">
    <location>
        <begin position="134"/>
        <end position="154"/>
    </location>
</feature>
<accession>A0A152A3B6</accession>
<dbReference type="Proteomes" id="UP000076078">
    <property type="component" value="Unassembled WGS sequence"/>
</dbReference>
<dbReference type="InterPro" id="IPR007305">
    <property type="entry name" value="Vesicle_transpt_Got1/SFT2"/>
</dbReference>
<comment type="function">
    <text evidence="8">May be involved in fusion of retrograde transport vesicles derived from an endocytic compartment with the Golgi complex.</text>
</comment>